<name>A0A4Q8AGZ9_9MICC</name>
<keyword evidence="3" id="KW-0133">Cell shape</keyword>
<evidence type="ECO:0000313" key="7">
    <source>
        <dbReference type="EMBL" id="RZU63023.1"/>
    </source>
</evidence>
<dbReference type="InterPro" id="IPR050644">
    <property type="entry name" value="PG_Glycine_Bridge_Synth"/>
</dbReference>
<proteinExistence type="inferred from homology"/>
<dbReference type="InterPro" id="IPR003447">
    <property type="entry name" value="FEMABX"/>
</dbReference>
<organism evidence="7 8">
    <name type="scientific">Zhihengliuella halotolerans</name>
    <dbReference type="NCBI Taxonomy" id="370736"/>
    <lineage>
        <taxon>Bacteria</taxon>
        <taxon>Bacillati</taxon>
        <taxon>Actinomycetota</taxon>
        <taxon>Actinomycetes</taxon>
        <taxon>Micrococcales</taxon>
        <taxon>Micrococcaceae</taxon>
        <taxon>Zhihengliuella</taxon>
    </lineage>
</organism>
<dbReference type="GO" id="GO:0016755">
    <property type="term" value="F:aminoacyltransferase activity"/>
    <property type="evidence" value="ECO:0007669"/>
    <property type="project" value="InterPro"/>
</dbReference>
<keyword evidence="8" id="KW-1185">Reference proteome</keyword>
<evidence type="ECO:0000256" key="2">
    <source>
        <dbReference type="ARBA" id="ARBA00022679"/>
    </source>
</evidence>
<evidence type="ECO:0000256" key="5">
    <source>
        <dbReference type="ARBA" id="ARBA00023315"/>
    </source>
</evidence>
<dbReference type="EMBL" id="SHLA01000001">
    <property type="protein sequence ID" value="RZU63023.1"/>
    <property type="molecule type" value="Genomic_DNA"/>
</dbReference>
<dbReference type="Proteomes" id="UP000292685">
    <property type="component" value="Unassembled WGS sequence"/>
</dbReference>
<dbReference type="Gene3D" id="3.40.630.30">
    <property type="match status" value="2"/>
</dbReference>
<evidence type="ECO:0000256" key="3">
    <source>
        <dbReference type="ARBA" id="ARBA00022960"/>
    </source>
</evidence>
<keyword evidence="5" id="KW-0012">Acyltransferase</keyword>
<dbReference type="AlphaFoldDB" id="A0A4Q8AGZ9"/>
<protein>
    <submittedName>
        <fullName evidence="7">Lipid II:glycine glycyltransferase (Peptidoglycan interpeptide bridge formation enzyme)</fullName>
    </submittedName>
</protein>
<gene>
    <name evidence="7" type="ORF">EV380_2630</name>
</gene>
<evidence type="ECO:0000313" key="8">
    <source>
        <dbReference type="Proteomes" id="UP000292685"/>
    </source>
</evidence>
<evidence type="ECO:0000256" key="4">
    <source>
        <dbReference type="ARBA" id="ARBA00022984"/>
    </source>
</evidence>
<comment type="caution">
    <text evidence="7">The sequence shown here is derived from an EMBL/GenBank/DDBJ whole genome shotgun (WGS) entry which is preliminary data.</text>
</comment>
<sequence length="392" mass="43162">MLNRVPDTQLSVRRITVDEHRDHLASRPDASFLQLPAWARVKREWRPEYVGFFAGDELVGSAQVLHRPLPVLKRTLAYIPEGPVVDFTSNTTAEVTRPLLAHLKAGGAFLVRMGVPGVRAEWRAADVRKALSGKKKESDAPTPELMTGLDAVFADEQAAFVAAELKAAGWTKPDVSEDFAAGQPEFQARIPLRTLEGEALDVDGVLAGMNQNARRETRKAASGPLEVQVGGVDDVERFHALYRETAERDGFTGRPASYFTTMYNELNAHAPGTCTLYFAVHEGRDLASAIRVQSGEGSWYVYGASSSQERKLFAPKALIHRMIEDSLAAGCAYLDHGGVSPTLSRDHHLAGLTLFKTTLGCDVVQTLGEWDYRLNKPLAKAFEIYMKAREKK</sequence>
<keyword evidence="2 7" id="KW-0808">Transferase</keyword>
<dbReference type="Pfam" id="PF02388">
    <property type="entry name" value="FemAB"/>
    <property type="match status" value="2"/>
</dbReference>
<keyword evidence="4" id="KW-0573">Peptidoglycan synthesis</keyword>
<dbReference type="PROSITE" id="PS51191">
    <property type="entry name" value="FEMABX"/>
    <property type="match status" value="1"/>
</dbReference>
<keyword evidence="6" id="KW-0961">Cell wall biogenesis/degradation</keyword>
<dbReference type="GO" id="GO:0071555">
    <property type="term" value="P:cell wall organization"/>
    <property type="evidence" value="ECO:0007669"/>
    <property type="project" value="UniProtKB-KW"/>
</dbReference>
<dbReference type="InterPro" id="IPR016181">
    <property type="entry name" value="Acyl_CoA_acyltransferase"/>
</dbReference>
<comment type="similarity">
    <text evidence="1">Belongs to the FemABX family.</text>
</comment>
<evidence type="ECO:0000256" key="6">
    <source>
        <dbReference type="ARBA" id="ARBA00023316"/>
    </source>
</evidence>
<reference evidence="7 8" key="1">
    <citation type="submission" date="2019-02" db="EMBL/GenBank/DDBJ databases">
        <title>Sequencing the genomes of 1000 actinobacteria strains.</title>
        <authorList>
            <person name="Klenk H.-P."/>
        </authorList>
    </citation>
    <scope>NUCLEOTIDE SEQUENCE [LARGE SCALE GENOMIC DNA]</scope>
    <source>
        <strain evidence="7 8">DSM 17364</strain>
    </source>
</reference>
<evidence type="ECO:0000256" key="1">
    <source>
        <dbReference type="ARBA" id="ARBA00009943"/>
    </source>
</evidence>
<dbReference type="OrthoDB" id="9793335at2"/>
<accession>A0A4Q8AGZ9</accession>
<dbReference type="GO" id="GO:0008360">
    <property type="term" value="P:regulation of cell shape"/>
    <property type="evidence" value="ECO:0007669"/>
    <property type="project" value="UniProtKB-KW"/>
</dbReference>
<dbReference type="PANTHER" id="PTHR36174">
    <property type="entry name" value="LIPID II:GLYCINE GLYCYLTRANSFERASE"/>
    <property type="match status" value="1"/>
</dbReference>
<dbReference type="GO" id="GO:0009252">
    <property type="term" value="P:peptidoglycan biosynthetic process"/>
    <property type="evidence" value="ECO:0007669"/>
    <property type="project" value="UniProtKB-KW"/>
</dbReference>
<dbReference type="PANTHER" id="PTHR36174:SF1">
    <property type="entry name" value="LIPID II:GLYCINE GLYCYLTRANSFERASE"/>
    <property type="match status" value="1"/>
</dbReference>
<dbReference type="SUPFAM" id="SSF55729">
    <property type="entry name" value="Acyl-CoA N-acyltransferases (Nat)"/>
    <property type="match status" value="2"/>
</dbReference>